<feature type="domain" description="Guanylate cyclase" evidence="5">
    <location>
        <begin position="179"/>
        <end position="292"/>
    </location>
</feature>
<dbReference type="Gene3D" id="3.30.70.1230">
    <property type="entry name" value="Nucleotide cyclase"/>
    <property type="match status" value="1"/>
</dbReference>
<evidence type="ECO:0000313" key="6">
    <source>
        <dbReference type="EMBL" id="KAF9420434.1"/>
    </source>
</evidence>
<dbReference type="CDD" id="cd07302">
    <property type="entry name" value="CHD"/>
    <property type="match status" value="1"/>
</dbReference>
<evidence type="ECO:0000259" key="5">
    <source>
        <dbReference type="PROSITE" id="PS50125"/>
    </source>
</evidence>
<evidence type="ECO:0000256" key="4">
    <source>
        <dbReference type="ARBA" id="ARBA00023293"/>
    </source>
</evidence>
<dbReference type="Gene3D" id="3.30.450.260">
    <property type="entry name" value="Haem NO binding associated domain"/>
    <property type="match status" value="1"/>
</dbReference>
<keyword evidence="3" id="KW-0456">Lyase</keyword>
<proteinExistence type="predicted"/>
<dbReference type="GO" id="GO:0000166">
    <property type="term" value="F:nucleotide binding"/>
    <property type="evidence" value="ECO:0007669"/>
    <property type="project" value="UniProtKB-KW"/>
</dbReference>
<name>A0A835LDD1_SPOEX</name>
<comment type="caution">
    <text evidence="6">The sequence shown here is derived from an EMBL/GenBank/DDBJ whole genome shotgun (WGS) entry which is preliminary data.</text>
</comment>
<dbReference type="GO" id="GO:0019934">
    <property type="term" value="P:cGMP-mediated signaling"/>
    <property type="evidence" value="ECO:0007669"/>
    <property type="project" value="TreeGrafter"/>
</dbReference>
<dbReference type="InterPro" id="IPR011645">
    <property type="entry name" value="HNOB_dom_associated"/>
</dbReference>
<reference evidence="6" key="1">
    <citation type="submission" date="2020-08" db="EMBL/GenBank/DDBJ databases">
        <title>Spodoptera exigua strain:BAW_Kor-Di-RS1 Genome sequencing and assembly.</title>
        <authorList>
            <person name="Kim J."/>
            <person name="Nam H.Y."/>
            <person name="Kwon M."/>
            <person name="Choi J.H."/>
            <person name="Cho S.R."/>
            <person name="Kim G.-H."/>
        </authorList>
    </citation>
    <scope>NUCLEOTIDE SEQUENCE</scope>
    <source>
        <strain evidence="6">BAW_Kor-Di-RS1</strain>
        <tissue evidence="6">Whole-body</tissue>
    </source>
</reference>
<dbReference type="Pfam" id="PF07701">
    <property type="entry name" value="HNOBA"/>
    <property type="match status" value="2"/>
</dbReference>
<dbReference type="InterPro" id="IPR029787">
    <property type="entry name" value="Nucleotide_cyclase"/>
</dbReference>
<dbReference type="GO" id="GO:0004383">
    <property type="term" value="F:guanylate cyclase activity"/>
    <property type="evidence" value="ECO:0007669"/>
    <property type="project" value="UniProtKB-EC"/>
</dbReference>
<dbReference type="SMART" id="SM00044">
    <property type="entry name" value="CYCc"/>
    <property type="match status" value="1"/>
</dbReference>
<dbReference type="InterPro" id="IPR042463">
    <property type="entry name" value="HNOB_dom_associated_sf"/>
</dbReference>
<keyword evidence="4" id="KW-0141">cGMP biosynthesis</keyword>
<dbReference type="InterPro" id="IPR001054">
    <property type="entry name" value="A/G_cyclase"/>
</dbReference>
<keyword evidence="7" id="KW-1185">Reference proteome</keyword>
<evidence type="ECO:0000256" key="3">
    <source>
        <dbReference type="ARBA" id="ARBA00023239"/>
    </source>
</evidence>
<dbReference type="GO" id="GO:0070482">
    <property type="term" value="P:response to oxygen levels"/>
    <property type="evidence" value="ECO:0007669"/>
    <property type="project" value="TreeGrafter"/>
</dbReference>
<dbReference type="PANTHER" id="PTHR45655:SF5">
    <property type="entry name" value="SOLUBLE GUANYLATE CYCLASE 89DA-RELATED"/>
    <property type="match status" value="1"/>
</dbReference>
<dbReference type="PROSITE" id="PS50125">
    <property type="entry name" value="GUANYLATE_CYCLASE_2"/>
    <property type="match status" value="1"/>
</dbReference>
<evidence type="ECO:0000313" key="7">
    <source>
        <dbReference type="Proteomes" id="UP000648187"/>
    </source>
</evidence>
<accession>A0A835LDD1</accession>
<dbReference type="Proteomes" id="UP000648187">
    <property type="component" value="Unassembled WGS sequence"/>
</dbReference>
<dbReference type="Pfam" id="PF00211">
    <property type="entry name" value="Guanylate_cyc"/>
    <property type="match status" value="1"/>
</dbReference>
<dbReference type="EMBL" id="JACKWZ010000032">
    <property type="protein sequence ID" value="KAF9420434.1"/>
    <property type="molecule type" value="Genomic_DNA"/>
</dbReference>
<dbReference type="AlphaFoldDB" id="A0A835LDD1"/>
<dbReference type="PANTHER" id="PTHR45655">
    <property type="entry name" value="GUANYLATE CYCLASE SOLUBLE SUBUNIT BETA-2"/>
    <property type="match status" value="1"/>
</dbReference>
<organism evidence="6 7">
    <name type="scientific">Spodoptera exigua</name>
    <name type="common">Beet armyworm</name>
    <name type="synonym">Noctua fulgens</name>
    <dbReference type="NCBI Taxonomy" id="7107"/>
    <lineage>
        <taxon>Eukaryota</taxon>
        <taxon>Metazoa</taxon>
        <taxon>Ecdysozoa</taxon>
        <taxon>Arthropoda</taxon>
        <taxon>Hexapoda</taxon>
        <taxon>Insecta</taxon>
        <taxon>Pterygota</taxon>
        <taxon>Neoptera</taxon>
        <taxon>Endopterygota</taxon>
        <taxon>Lepidoptera</taxon>
        <taxon>Glossata</taxon>
        <taxon>Ditrysia</taxon>
        <taxon>Noctuoidea</taxon>
        <taxon>Noctuidae</taxon>
        <taxon>Amphipyrinae</taxon>
        <taxon>Spodoptera</taxon>
    </lineage>
</organism>
<feature type="non-terminal residue" evidence="6">
    <location>
        <position position="1"/>
    </location>
</feature>
<evidence type="ECO:0000256" key="2">
    <source>
        <dbReference type="ARBA" id="ARBA00022741"/>
    </source>
</evidence>
<protein>
    <recommendedName>
        <fullName evidence="1">guanylate cyclase</fullName>
        <ecNumber evidence="1">4.6.1.2</ecNumber>
    </recommendedName>
</protein>
<keyword evidence="2" id="KW-0547">Nucleotide-binding</keyword>
<evidence type="ECO:0000256" key="1">
    <source>
        <dbReference type="ARBA" id="ARBA00012202"/>
    </source>
</evidence>
<gene>
    <name evidence="6" type="ORF">HW555_003356</name>
</gene>
<dbReference type="SUPFAM" id="SSF55073">
    <property type="entry name" value="Nucleotide cyclase"/>
    <property type="match status" value="1"/>
</dbReference>
<sequence length="359" mass="39668">VQSLMLRKSLPCPLPAVPATLLLQLFPFGVLLDRRMKILKAGERLVAAWGGPLSRLEKSAISEILRLRKPKVPFTWDKVVCMQTMIFDLELLRYRSRNCAEVRRGSQGARSILLRGPIYLLEEIDALIFLCSPLLLDQWKKRGDQLLYSMIPKGIADHLRAGKDPMAACQAFENVTIIFCAVQLAEAGTRADVMQTVAYMNDVYSRIDRLLDTHRVYKVETVGTVYMLVSGAPERRRAHAAAAASAALAISRAIPALTIGIHTGPVVAGVLGLRLPRYCLVGDTVNTASRMQTSSEPGRVQISAIAAAQLPAGRFRLRRRGLIKVKGKGTMETFWLEGEVEEEEQNEALQLFSALCGDN</sequence>
<dbReference type="EC" id="4.6.1.2" evidence="1"/>
<dbReference type="GO" id="GO:0008074">
    <property type="term" value="C:guanylate cyclase complex, soluble"/>
    <property type="evidence" value="ECO:0007669"/>
    <property type="project" value="TreeGrafter"/>
</dbReference>